<feature type="compositionally biased region" description="Polar residues" evidence="1">
    <location>
        <begin position="105"/>
        <end position="122"/>
    </location>
</feature>
<accession>A0A5C3FAA6</accession>
<dbReference type="OrthoDB" id="2555528at2759"/>
<evidence type="ECO:0000256" key="1">
    <source>
        <dbReference type="SAM" id="MobiDB-lite"/>
    </source>
</evidence>
<reference evidence="2 3" key="1">
    <citation type="submission" date="2018-03" db="EMBL/GenBank/DDBJ databases">
        <authorList>
            <person name="Guldener U."/>
        </authorList>
    </citation>
    <scope>NUCLEOTIDE SEQUENCE [LARGE SCALE GENOMIC DNA]</scope>
    <source>
        <strain evidence="2 3">DAOM196992</strain>
    </source>
</reference>
<dbReference type="Proteomes" id="UP000323386">
    <property type="component" value="Unassembled WGS sequence"/>
</dbReference>
<feature type="region of interest" description="Disordered" evidence="1">
    <location>
        <begin position="414"/>
        <end position="434"/>
    </location>
</feature>
<gene>
    <name evidence="2" type="ORF">PSFLO_06875</name>
</gene>
<proteinExistence type="predicted"/>
<sequence>MSARSSPLSDEDGNVAPHSPMALSELEATSPRRTAPEPEATSPRRASPEDDAGLMSVRSSPLSDEDGNVSPPLPLFPREAEPAAHRGASPSGEADGAGTTAPLPMSSTDTAGVSPSEPNHAQASVVGAPPPPTPAADKPTAVEEVHNLVDDEDRTMAHKKMEAEAAKGRALYDRVVKYARCDHLVPSSRTASSFPHYHFGIWNGQGQRDLVKTAETLQRGNKEGQMAVMAFLAWLRNYLTWYVQYLVDAKPSDPAIGSDGECEIDGLHPTYVQAYKDREELYKWLKSEILDADFLCHPLYSTCSPFHGFSESAHKDVSDLPATILLNFGSQALLELPDYDASVLLEPVDTVFFDARTVRHSTRPLPINVNNGVDEAERWAISCFYRSVVNDRRENGTFQTGDLRTMAAWHAEAYRTPKKRKTGSSNRSTAARRS</sequence>
<name>A0A5C3FAA6_9BASI</name>
<protein>
    <submittedName>
        <fullName evidence="2">Uncharacterized protein</fullName>
    </submittedName>
</protein>
<dbReference type="EMBL" id="OOIP01000027">
    <property type="protein sequence ID" value="SPO41393.1"/>
    <property type="molecule type" value="Genomic_DNA"/>
</dbReference>
<dbReference type="AlphaFoldDB" id="A0A5C3FAA6"/>
<evidence type="ECO:0000313" key="3">
    <source>
        <dbReference type="Proteomes" id="UP000323386"/>
    </source>
</evidence>
<feature type="region of interest" description="Disordered" evidence="1">
    <location>
        <begin position="1"/>
        <end position="138"/>
    </location>
</feature>
<dbReference type="Gene3D" id="3.60.130.30">
    <property type="match status" value="1"/>
</dbReference>
<organism evidence="2 3">
    <name type="scientific">Pseudozyma flocculosa</name>
    <dbReference type="NCBI Taxonomy" id="84751"/>
    <lineage>
        <taxon>Eukaryota</taxon>
        <taxon>Fungi</taxon>
        <taxon>Dikarya</taxon>
        <taxon>Basidiomycota</taxon>
        <taxon>Ustilaginomycotina</taxon>
        <taxon>Ustilaginomycetes</taxon>
        <taxon>Ustilaginales</taxon>
        <taxon>Ustilaginaceae</taxon>
        <taxon>Pseudozyma</taxon>
    </lineage>
</organism>
<keyword evidence="3" id="KW-1185">Reference proteome</keyword>
<feature type="compositionally biased region" description="Polar residues" evidence="1">
    <location>
        <begin position="423"/>
        <end position="434"/>
    </location>
</feature>
<evidence type="ECO:0000313" key="2">
    <source>
        <dbReference type="EMBL" id="SPO41393.1"/>
    </source>
</evidence>